<organism evidence="1 2">
    <name type="scientific">Vespula maculifrons</name>
    <name type="common">Eastern yellow jacket</name>
    <name type="synonym">Wasp</name>
    <dbReference type="NCBI Taxonomy" id="7453"/>
    <lineage>
        <taxon>Eukaryota</taxon>
        <taxon>Metazoa</taxon>
        <taxon>Ecdysozoa</taxon>
        <taxon>Arthropoda</taxon>
        <taxon>Hexapoda</taxon>
        <taxon>Insecta</taxon>
        <taxon>Pterygota</taxon>
        <taxon>Neoptera</taxon>
        <taxon>Endopterygota</taxon>
        <taxon>Hymenoptera</taxon>
        <taxon>Apocrita</taxon>
        <taxon>Aculeata</taxon>
        <taxon>Vespoidea</taxon>
        <taxon>Vespidae</taxon>
        <taxon>Vespinae</taxon>
        <taxon>Vespula</taxon>
    </lineage>
</organism>
<comment type="caution">
    <text evidence="1">The sequence shown here is derived from an EMBL/GenBank/DDBJ whole genome shotgun (WGS) entry which is preliminary data.</text>
</comment>
<reference evidence="1 2" key="1">
    <citation type="journal article" date="2024" name="Ann. Entomol. Soc. Am.">
        <title>Genomic analyses of the southern and eastern yellowjacket wasps (Hymenoptera: Vespidae) reveal evolutionary signatures of social life.</title>
        <authorList>
            <person name="Catto M.A."/>
            <person name="Caine P.B."/>
            <person name="Orr S.E."/>
            <person name="Hunt B.G."/>
            <person name="Goodisman M.A.D."/>
        </authorList>
    </citation>
    <scope>NUCLEOTIDE SEQUENCE [LARGE SCALE GENOMIC DNA]</scope>
    <source>
        <strain evidence="1">232</strain>
        <tissue evidence="1">Head and thorax</tissue>
    </source>
</reference>
<keyword evidence="2" id="KW-1185">Reference proteome</keyword>
<evidence type="ECO:0000313" key="2">
    <source>
        <dbReference type="Proteomes" id="UP001607303"/>
    </source>
</evidence>
<accession>A0ABD2CDW3</accession>
<dbReference type="EMBL" id="JAYRBN010000056">
    <property type="protein sequence ID" value="KAL2743104.1"/>
    <property type="molecule type" value="Genomic_DNA"/>
</dbReference>
<evidence type="ECO:0000313" key="1">
    <source>
        <dbReference type="EMBL" id="KAL2743104.1"/>
    </source>
</evidence>
<sequence>MMQFSCAKRIVWPALQYFQEFRARIAEHRSFQEFYVPTDETSRLSFSTYTLSFVLCTSSNKRRIILFIITGQDAHHIKNQQTFRSNKKRIILFIILGQDAHPASINEDFKTSLQPCVKQ</sequence>
<gene>
    <name evidence="1" type="ORF">V1477_008593</name>
</gene>
<name>A0ABD2CDW3_VESMC</name>
<protein>
    <submittedName>
        <fullName evidence="1">Uncharacterized protein</fullName>
    </submittedName>
</protein>
<proteinExistence type="predicted"/>
<dbReference type="AlphaFoldDB" id="A0ABD2CDW3"/>
<dbReference type="Proteomes" id="UP001607303">
    <property type="component" value="Unassembled WGS sequence"/>
</dbReference>